<organism evidence="3 4">
    <name type="scientific">Pycnococcus provasolii</name>
    <dbReference type="NCBI Taxonomy" id="41880"/>
    <lineage>
        <taxon>Eukaryota</taxon>
        <taxon>Viridiplantae</taxon>
        <taxon>Chlorophyta</taxon>
        <taxon>Pseudoscourfieldiophyceae</taxon>
        <taxon>Pseudoscourfieldiales</taxon>
        <taxon>Pycnococcaceae</taxon>
        <taxon>Pycnococcus</taxon>
    </lineage>
</organism>
<feature type="transmembrane region" description="Helical" evidence="2">
    <location>
        <begin position="124"/>
        <end position="145"/>
    </location>
</feature>
<evidence type="ECO:0000313" key="3">
    <source>
        <dbReference type="EMBL" id="GHP09405.1"/>
    </source>
</evidence>
<sequence length="175" mass="19132">MSAAAQALTMLAGTAQEMGTLIESTISQKVTQQGEPVTRNNSVGVEAGRTAATTPVRKRKLTLNGETGEPAKPRQNKGAYNHTLDHHAHTKRMRTLQSTAPRPLDGSNDKEEVPVLENKSVSSILLTFLGLCVYVAFLICVFATYSHNIKHNEHMTDEEIAKHAQLAAHYVDFLP</sequence>
<keyword evidence="2" id="KW-1133">Transmembrane helix</keyword>
<feature type="region of interest" description="Disordered" evidence="1">
    <location>
        <begin position="88"/>
        <end position="110"/>
    </location>
</feature>
<evidence type="ECO:0000256" key="2">
    <source>
        <dbReference type="SAM" id="Phobius"/>
    </source>
</evidence>
<name>A0A830HRS5_9CHLO</name>
<dbReference type="EMBL" id="BNJQ01000024">
    <property type="protein sequence ID" value="GHP09405.1"/>
    <property type="molecule type" value="Genomic_DNA"/>
</dbReference>
<dbReference type="Proteomes" id="UP000660262">
    <property type="component" value="Unassembled WGS sequence"/>
</dbReference>
<proteinExistence type="predicted"/>
<comment type="caution">
    <text evidence="3">The sequence shown here is derived from an EMBL/GenBank/DDBJ whole genome shotgun (WGS) entry which is preliminary data.</text>
</comment>
<keyword evidence="2" id="KW-0812">Transmembrane</keyword>
<keyword evidence="4" id="KW-1185">Reference proteome</keyword>
<evidence type="ECO:0000256" key="1">
    <source>
        <dbReference type="SAM" id="MobiDB-lite"/>
    </source>
</evidence>
<evidence type="ECO:0000313" key="4">
    <source>
        <dbReference type="Proteomes" id="UP000660262"/>
    </source>
</evidence>
<protein>
    <submittedName>
        <fullName evidence="3">Uncharacterized protein</fullName>
    </submittedName>
</protein>
<keyword evidence="2" id="KW-0472">Membrane</keyword>
<gene>
    <name evidence="3" type="ORF">PPROV_000814000</name>
</gene>
<accession>A0A830HRS5</accession>
<dbReference type="AlphaFoldDB" id="A0A830HRS5"/>
<reference evidence="3" key="1">
    <citation type="submission" date="2020-10" db="EMBL/GenBank/DDBJ databases">
        <title>Unveiling of a novel bifunctional photoreceptor, Dualchrome1, isolated from a cosmopolitan green alga.</title>
        <authorList>
            <person name="Suzuki S."/>
            <person name="Kawachi M."/>
        </authorList>
    </citation>
    <scope>NUCLEOTIDE SEQUENCE</scope>
    <source>
        <strain evidence="3">NIES 2893</strain>
    </source>
</reference>